<dbReference type="Proteomes" id="UP000540423">
    <property type="component" value="Unassembled WGS sequence"/>
</dbReference>
<dbReference type="AlphaFoldDB" id="A0A7X0HIB6"/>
<sequence length="120" mass="12204">MKVTVTVTDCPAQDARTVLEVLAKGFPSSDRGPGDLPQDTPGAGPTVWTSVFDVPDDAHTDGAAGPSSLSGSVTVTLQGAPEGVELARNALAAGFSLVDEGDASGDQEREVRLRLAGRDG</sequence>
<comment type="caution">
    <text evidence="2">The sequence shown here is derived from an EMBL/GenBank/DDBJ whole genome shotgun (WGS) entry which is preliminary data.</text>
</comment>
<evidence type="ECO:0000313" key="3">
    <source>
        <dbReference type="Proteomes" id="UP000540423"/>
    </source>
</evidence>
<gene>
    <name evidence="2" type="ORF">HNQ79_004701</name>
</gene>
<evidence type="ECO:0000256" key="1">
    <source>
        <dbReference type="SAM" id="MobiDB-lite"/>
    </source>
</evidence>
<accession>A0A7X0HIB6</accession>
<feature type="region of interest" description="Disordered" evidence="1">
    <location>
        <begin position="25"/>
        <end position="45"/>
    </location>
</feature>
<protein>
    <submittedName>
        <fullName evidence="2">Uncharacterized protein</fullName>
    </submittedName>
</protein>
<keyword evidence="3" id="KW-1185">Reference proteome</keyword>
<dbReference type="RefSeq" id="WP_185034104.1">
    <property type="nucleotide sequence ID" value="NZ_BNBN01000003.1"/>
</dbReference>
<name>A0A7X0HIB6_9ACTN</name>
<proteinExistence type="predicted"/>
<organism evidence="2 3">
    <name type="scientific">Streptomyces candidus</name>
    <dbReference type="NCBI Taxonomy" id="67283"/>
    <lineage>
        <taxon>Bacteria</taxon>
        <taxon>Bacillati</taxon>
        <taxon>Actinomycetota</taxon>
        <taxon>Actinomycetes</taxon>
        <taxon>Kitasatosporales</taxon>
        <taxon>Streptomycetaceae</taxon>
        <taxon>Streptomyces</taxon>
    </lineage>
</organism>
<dbReference type="EMBL" id="JACHEM010000012">
    <property type="protein sequence ID" value="MBB6438197.1"/>
    <property type="molecule type" value="Genomic_DNA"/>
</dbReference>
<evidence type="ECO:0000313" key="2">
    <source>
        <dbReference type="EMBL" id="MBB6438197.1"/>
    </source>
</evidence>
<reference evidence="2 3" key="1">
    <citation type="submission" date="2020-08" db="EMBL/GenBank/DDBJ databases">
        <title>Genomic Encyclopedia of Type Strains, Phase IV (KMG-IV): sequencing the most valuable type-strain genomes for metagenomic binning, comparative biology and taxonomic classification.</title>
        <authorList>
            <person name="Goeker M."/>
        </authorList>
    </citation>
    <scope>NUCLEOTIDE SEQUENCE [LARGE SCALE GENOMIC DNA]</scope>
    <source>
        <strain evidence="2 3">DSM 40141</strain>
    </source>
</reference>